<dbReference type="Pfam" id="PF13852">
    <property type="entry name" value="DUF4197"/>
    <property type="match status" value="1"/>
</dbReference>
<feature type="signal peptide" evidence="1">
    <location>
        <begin position="1"/>
        <end position="32"/>
    </location>
</feature>
<reference evidence="2" key="1">
    <citation type="submission" date="2021-11" db="EMBL/GenBank/DDBJ databases">
        <title>BS-T2-15 a new species belonging to the Comamonadaceae family isolated from the soil of a French oak forest.</title>
        <authorList>
            <person name="Mieszkin S."/>
            <person name="Alain K."/>
        </authorList>
    </citation>
    <scope>NUCLEOTIDE SEQUENCE</scope>
    <source>
        <strain evidence="2">BS-T2-15</strain>
    </source>
</reference>
<organism evidence="2 3">
    <name type="scientific">Scleromatobacter humisilvae</name>
    <dbReference type="NCBI Taxonomy" id="2897159"/>
    <lineage>
        <taxon>Bacteria</taxon>
        <taxon>Pseudomonadati</taxon>
        <taxon>Pseudomonadota</taxon>
        <taxon>Betaproteobacteria</taxon>
        <taxon>Burkholderiales</taxon>
        <taxon>Sphaerotilaceae</taxon>
        <taxon>Scleromatobacter</taxon>
    </lineage>
</organism>
<accession>A0A9X1YS01</accession>
<proteinExistence type="predicted"/>
<protein>
    <submittedName>
        <fullName evidence="2">DUF4197 domain-containing protein</fullName>
    </submittedName>
</protein>
<sequence>MQRRQFTPALAALFLARAACVALLGESAKAFALDEGTAASGVRAALERGADSAVSLLGKPGGFLDNPQVRIPLPGALKSAASMLRALGQQQRVDDLVNSMNRAAEQAVPAAKPLLLNAVHAMSVEDAVKIVRGGDTSVTDFFAAKTRAPLGEKFLPIVTAETEKVSLAAKYNAVASKGSSFGLVKPEDANVEQYVTRKALDGLFLMIGQEEKKIRADPMATGSAILKSVFGGH</sequence>
<comment type="caution">
    <text evidence="2">The sequence shown here is derived from an EMBL/GenBank/DDBJ whole genome shotgun (WGS) entry which is preliminary data.</text>
</comment>
<dbReference type="AlphaFoldDB" id="A0A9X1YS01"/>
<dbReference type="RefSeq" id="WP_275683807.1">
    <property type="nucleotide sequence ID" value="NZ_JAJLJH010000005.1"/>
</dbReference>
<evidence type="ECO:0000313" key="2">
    <source>
        <dbReference type="EMBL" id="MCK9687771.1"/>
    </source>
</evidence>
<dbReference type="Proteomes" id="UP001139353">
    <property type="component" value="Unassembled WGS sequence"/>
</dbReference>
<dbReference type="EMBL" id="JAJLJH010000005">
    <property type="protein sequence ID" value="MCK9687771.1"/>
    <property type="molecule type" value="Genomic_DNA"/>
</dbReference>
<evidence type="ECO:0000256" key="1">
    <source>
        <dbReference type="SAM" id="SignalP"/>
    </source>
</evidence>
<dbReference type="InterPro" id="IPR025245">
    <property type="entry name" value="DUF4197"/>
</dbReference>
<feature type="chain" id="PRO_5040834836" evidence="1">
    <location>
        <begin position="33"/>
        <end position="233"/>
    </location>
</feature>
<gene>
    <name evidence="2" type="ORF">LPC04_18875</name>
</gene>
<name>A0A9X1YS01_9BURK</name>
<keyword evidence="1" id="KW-0732">Signal</keyword>
<evidence type="ECO:0000313" key="3">
    <source>
        <dbReference type="Proteomes" id="UP001139353"/>
    </source>
</evidence>
<keyword evidence="3" id="KW-1185">Reference proteome</keyword>